<name>A0A9D4SNE9_RHISA</name>
<dbReference type="VEuPathDB" id="VectorBase:RSAN_054232"/>
<evidence type="ECO:0000259" key="5">
    <source>
        <dbReference type="PROSITE" id="PS50175"/>
    </source>
</evidence>
<feature type="compositionally biased region" description="Polar residues" evidence="4">
    <location>
        <begin position="356"/>
        <end position="400"/>
    </location>
</feature>
<dbReference type="SMART" id="SM00739">
    <property type="entry name" value="KOW"/>
    <property type="match status" value="3"/>
</dbReference>
<gene>
    <name evidence="6" type="ORF">HPB52_013180</name>
</gene>
<dbReference type="InterPro" id="IPR005824">
    <property type="entry name" value="KOW"/>
</dbReference>
<dbReference type="Pfam" id="PF23291">
    <property type="entry name" value="KOW4_SPT5"/>
    <property type="match status" value="1"/>
</dbReference>
<feature type="compositionally biased region" description="Polar residues" evidence="4">
    <location>
        <begin position="942"/>
        <end position="970"/>
    </location>
</feature>
<dbReference type="GO" id="GO:0004190">
    <property type="term" value="F:aspartic-type endopeptidase activity"/>
    <property type="evidence" value="ECO:0007669"/>
    <property type="project" value="InterPro"/>
</dbReference>
<accession>A0A9D4SNE9</accession>
<dbReference type="InterPro" id="IPR041980">
    <property type="entry name" value="KOW_Spt5_6_metazoa"/>
</dbReference>
<evidence type="ECO:0000313" key="7">
    <source>
        <dbReference type="Proteomes" id="UP000821837"/>
    </source>
</evidence>
<dbReference type="Pfam" id="PF23287">
    <property type="entry name" value="KOW7_SPT5"/>
    <property type="match status" value="1"/>
</dbReference>
<dbReference type="SUPFAM" id="SSF50630">
    <property type="entry name" value="Acid proteases"/>
    <property type="match status" value="1"/>
</dbReference>
<evidence type="ECO:0000313" key="6">
    <source>
        <dbReference type="EMBL" id="KAH7935762.1"/>
    </source>
</evidence>
<sequence>MATGVDSLGQFQWGDLVQLDPQTVGVIVRLEKENFQVLNMHGKLVQVKHQSVTKKCDARKAVALDSDQNQIQVRDIVKVIDGPHSGRQGDVKHIFRNFAFLHSRMMLENGGIFVCKTRHLLLAGSTRQSTGPAMGGYTPLSPRISSPMHPSGGGGGGGRGGGFGGGGGRGRGGRRDSELIGQTIKITQGPYKGHIGIVKDATETTARVELHTKCQTISVDRTRISVVGSASKGGSGGVSTYNRTPMYGSGSQTPMYQSGSRTPMYGSQTPLYEAGSRTPHFGGGQTPLHDGSRTPVHGAWDPTASNTPARTELDDYTLDEGSPSPSYQPATPGYQAPETPQGPYTPQTPGMYGSDHSYSPSPTAYQPSPSPTGYVTTPSPVTFQAGTPSPSTYGGYSPTTPGAPSPFNPQTPGAGMEQLSVEWQSVDLEVRIKDTHEGEGLIGQTGVIRGISGGMCSVFLLKEDRVVSIPSEHLEPVPPTLRGDKVHLKAAGGSGWEDERRASALISVLGIDGQRKYFAAQEQLEAHGGPNATHTASTPTAADSGTVSTDAATTVYDTLLQFLDGLFAESTNVLAERHLFTSRKQLPGETFLDFVTALKEKALSCKFGATYDDRVRDQAIHGVANAHVRAKLLSYGEALTLQKAEEVGRDLEALNEANAAFGENERLLGSHSGYGGSIQCVAAAQNGGSAASLVPHVTQHGGGFPPCAGGRVQDGSAGSTALAQCCVRCQQVQQLAPKPQVGPCFRCGNPRDLRIPVIVGGHSHMSLLVDTGATASLMTKKDFDTLFASKHRLLQTSVHMQNFSKQRIPILGCFHTDLQHGGKQAHVTFYVTTYGTSLLGRDAIQKLGLLIDGATLTCRRASPVSSQLRAGVPPGFEHLFDGELGLVRDYVHRVKRRPDVPVSAKLRRLPLALRQQVSSELRRLQDDDVIVDGRGRRPHSKAQISSAQSFSPESDANGSSASAHGSCNQPSSGRDGDRSSKSAPDGRHTQRLPAGPGSRRHSGRVKVLMGEDREETGELLSIDIREGVVKIFSSGKITMQPLRHFCKMHES</sequence>
<feature type="compositionally biased region" description="Polar residues" evidence="4">
    <location>
        <begin position="249"/>
        <end position="270"/>
    </location>
</feature>
<dbReference type="VEuPathDB" id="VectorBase:RSAN_056043"/>
<dbReference type="InterPro" id="IPR057934">
    <property type="entry name" value="KOW_Spt5_7"/>
</dbReference>
<dbReference type="PANTHER" id="PTHR11125">
    <property type="entry name" value="SUPPRESSOR OF TY 5"/>
    <property type="match status" value="1"/>
</dbReference>
<dbReference type="InterPro" id="IPR018061">
    <property type="entry name" value="Retropepsins"/>
</dbReference>
<feature type="compositionally biased region" description="Basic and acidic residues" evidence="4">
    <location>
        <begin position="974"/>
        <end position="988"/>
    </location>
</feature>
<feature type="region of interest" description="Disordered" evidence="4">
    <location>
        <begin position="229"/>
        <end position="413"/>
    </location>
</feature>
<feature type="region of interest" description="Disordered" evidence="4">
    <location>
        <begin position="527"/>
        <end position="546"/>
    </location>
</feature>
<keyword evidence="2" id="KW-0378">Hydrolase</keyword>
<dbReference type="InterPro" id="IPR014722">
    <property type="entry name" value="Rib_uL2_dom2"/>
</dbReference>
<feature type="compositionally biased region" description="Gly residues" evidence="4">
    <location>
        <begin position="151"/>
        <end position="170"/>
    </location>
</feature>
<dbReference type="CDD" id="cd06086">
    <property type="entry name" value="KOW_Spt5_6"/>
    <property type="match status" value="1"/>
</dbReference>
<dbReference type="Pfam" id="PF23037">
    <property type="entry name" value="KOWx_SPT5"/>
    <property type="match status" value="1"/>
</dbReference>
<dbReference type="InterPro" id="IPR001995">
    <property type="entry name" value="Peptidase_A2_cat"/>
</dbReference>
<dbReference type="GO" id="GO:0032044">
    <property type="term" value="C:DSIF complex"/>
    <property type="evidence" value="ECO:0007669"/>
    <property type="project" value="TreeGrafter"/>
</dbReference>
<dbReference type="FunFam" id="2.30.30.30:FF:000017">
    <property type="entry name" value="Transcription elongation factor SPT5"/>
    <property type="match status" value="1"/>
</dbReference>
<dbReference type="VEuPathDB" id="VectorBase:RSAN_029030"/>
<dbReference type="Gene3D" id="2.40.70.10">
    <property type="entry name" value="Acid Proteases"/>
    <property type="match status" value="1"/>
</dbReference>
<dbReference type="GO" id="GO:0006357">
    <property type="term" value="P:regulation of transcription by RNA polymerase II"/>
    <property type="evidence" value="ECO:0007669"/>
    <property type="project" value="InterPro"/>
</dbReference>
<dbReference type="InterPro" id="IPR041977">
    <property type="entry name" value="KOW_Spt5_4"/>
</dbReference>
<dbReference type="InterPro" id="IPR057936">
    <property type="entry name" value="KOWx_Spt5"/>
</dbReference>
<evidence type="ECO:0000256" key="1">
    <source>
        <dbReference type="ARBA" id="ARBA00004123"/>
    </source>
</evidence>
<dbReference type="GO" id="GO:0006508">
    <property type="term" value="P:proteolysis"/>
    <property type="evidence" value="ECO:0007669"/>
    <property type="project" value="InterPro"/>
</dbReference>
<reference evidence="6" key="1">
    <citation type="journal article" date="2020" name="Cell">
        <title>Large-Scale Comparative Analyses of Tick Genomes Elucidate Their Genetic Diversity and Vector Capacities.</title>
        <authorList>
            <consortium name="Tick Genome and Microbiome Consortium (TIGMIC)"/>
            <person name="Jia N."/>
            <person name="Wang J."/>
            <person name="Shi W."/>
            <person name="Du L."/>
            <person name="Sun Y."/>
            <person name="Zhan W."/>
            <person name="Jiang J.F."/>
            <person name="Wang Q."/>
            <person name="Zhang B."/>
            <person name="Ji P."/>
            <person name="Bell-Sakyi L."/>
            <person name="Cui X.M."/>
            <person name="Yuan T.T."/>
            <person name="Jiang B.G."/>
            <person name="Yang W.F."/>
            <person name="Lam T.T."/>
            <person name="Chang Q.C."/>
            <person name="Ding S.J."/>
            <person name="Wang X.J."/>
            <person name="Zhu J.G."/>
            <person name="Ruan X.D."/>
            <person name="Zhao L."/>
            <person name="Wei J.T."/>
            <person name="Ye R.Z."/>
            <person name="Que T.C."/>
            <person name="Du C.H."/>
            <person name="Zhou Y.H."/>
            <person name="Cheng J.X."/>
            <person name="Dai P.F."/>
            <person name="Guo W.B."/>
            <person name="Han X.H."/>
            <person name="Huang E.J."/>
            <person name="Li L.F."/>
            <person name="Wei W."/>
            <person name="Gao Y.C."/>
            <person name="Liu J.Z."/>
            <person name="Shao H.Z."/>
            <person name="Wang X."/>
            <person name="Wang C.C."/>
            <person name="Yang T.C."/>
            <person name="Huo Q.B."/>
            <person name="Li W."/>
            <person name="Chen H.Y."/>
            <person name="Chen S.E."/>
            <person name="Zhou L.G."/>
            <person name="Ni X.B."/>
            <person name="Tian J.H."/>
            <person name="Sheng Y."/>
            <person name="Liu T."/>
            <person name="Pan Y.S."/>
            <person name="Xia L.Y."/>
            <person name="Li J."/>
            <person name="Zhao F."/>
            <person name="Cao W.C."/>
        </authorList>
    </citation>
    <scope>NUCLEOTIDE SEQUENCE</scope>
    <source>
        <strain evidence="6">Rsan-2018</strain>
    </source>
</reference>
<dbReference type="InterPro" id="IPR039659">
    <property type="entry name" value="SPT5"/>
</dbReference>
<dbReference type="Proteomes" id="UP000821837">
    <property type="component" value="Unassembled WGS sequence"/>
</dbReference>
<protein>
    <recommendedName>
        <fullName evidence="5">Peptidase A2 domain-containing protein</fullName>
    </recommendedName>
</protein>
<dbReference type="InterPro" id="IPR041978">
    <property type="entry name" value="KOW_Spt5_5"/>
</dbReference>
<dbReference type="InterPro" id="IPR024945">
    <property type="entry name" value="Spt5_C_dom"/>
</dbReference>
<feature type="region of interest" description="Disordered" evidence="4">
    <location>
        <begin position="143"/>
        <end position="176"/>
    </location>
</feature>
<dbReference type="SMART" id="SM01104">
    <property type="entry name" value="CTD"/>
    <property type="match status" value="1"/>
</dbReference>
<dbReference type="PROSITE" id="PS50175">
    <property type="entry name" value="ASP_PROT_RETROV"/>
    <property type="match status" value="1"/>
</dbReference>
<proteinExistence type="predicted"/>
<organism evidence="6 7">
    <name type="scientific">Rhipicephalus sanguineus</name>
    <name type="common">Brown dog tick</name>
    <name type="synonym">Ixodes sanguineus</name>
    <dbReference type="NCBI Taxonomy" id="34632"/>
    <lineage>
        <taxon>Eukaryota</taxon>
        <taxon>Metazoa</taxon>
        <taxon>Ecdysozoa</taxon>
        <taxon>Arthropoda</taxon>
        <taxon>Chelicerata</taxon>
        <taxon>Arachnida</taxon>
        <taxon>Acari</taxon>
        <taxon>Parasitiformes</taxon>
        <taxon>Ixodida</taxon>
        <taxon>Ixodoidea</taxon>
        <taxon>Ixodidae</taxon>
        <taxon>Rhipicephalinae</taxon>
        <taxon>Rhipicephalus</taxon>
        <taxon>Rhipicephalus</taxon>
    </lineage>
</organism>
<dbReference type="Pfam" id="PF12815">
    <property type="entry name" value="CTD"/>
    <property type="match status" value="1"/>
</dbReference>
<comment type="caution">
    <text evidence="6">The sequence shown here is derived from an EMBL/GenBank/DDBJ whole genome shotgun (WGS) entry which is preliminary data.</text>
</comment>
<keyword evidence="3" id="KW-0539">Nucleus</keyword>
<comment type="subcellular location">
    <subcellularLocation>
        <location evidence="1">Nucleus</location>
    </subcellularLocation>
</comment>
<dbReference type="GO" id="GO:0032784">
    <property type="term" value="P:regulation of DNA-templated transcription elongation"/>
    <property type="evidence" value="ECO:0007669"/>
    <property type="project" value="InterPro"/>
</dbReference>
<dbReference type="GO" id="GO:0003729">
    <property type="term" value="F:mRNA binding"/>
    <property type="evidence" value="ECO:0007669"/>
    <property type="project" value="TreeGrafter"/>
</dbReference>
<dbReference type="Pfam" id="PF23288">
    <property type="entry name" value="KOW6_SPT5"/>
    <property type="match status" value="1"/>
</dbReference>
<feature type="domain" description="Peptidase A2" evidence="5">
    <location>
        <begin position="765"/>
        <end position="843"/>
    </location>
</feature>
<dbReference type="EMBL" id="JABSTV010001255">
    <property type="protein sequence ID" value="KAH7935762.1"/>
    <property type="molecule type" value="Genomic_DNA"/>
</dbReference>
<dbReference type="AlphaFoldDB" id="A0A9D4SNE9"/>
<keyword evidence="7" id="KW-1185">Reference proteome</keyword>
<feature type="region of interest" description="Disordered" evidence="4">
    <location>
        <begin position="930"/>
        <end position="1006"/>
    </location>
</feature>
<evidence type="ECO:0000256" key="4">
    <source>
        <dbReference type="SAM" id="MobiDB-lite"/>
    </source>
</evidence>
<dbReference type="VEuPathDB" id="VectorBase:RSAN_048901"/>
<reference evidence="6" key="2">
    <citation type="submission" date="2021-09" db="EMBL/GenBank/DDBJ databases">
        <authorList>
            <person name="Jia N."/>
            <person name="Wang J."/>
            <person name="Shi W."/>
            <person name="Du L."/>
            <person name="Sun Y."/>
            <person name="Zhan W."/>
            <person name="Jiang J."/>
            <person name="Wang Q."/>
            <person name="Zhang B."/>
            <person name="Ji P."/>
            <person name="Sakyi L.B."/>
            <person name="Cui X."/>
            <person name="Yuan T."/>
            <person name="Jiang B."/>
            <person name="Yang W."/>
            <person name="Lam T.T.-Y."/>
            <person name="Chang Q."/>
            <person name="Ding S."/>
            <person name="Wang X."/>
            <person name="Zhu J."/>
            <person name="Ruan X."/>
            <person name="Zhao L."/>
            <person name="Wei J."/>
            <person name="Que T."/>
            <person name="Du C."/>
            <person name="Cheng J."/>
            <person name="Dai P."/>
            <person name="Han X."/>
            <person name="Huang E."/>
            <person name="Gao Y."/>
            <person name="Liu J."/>
            <person name="Shao H."/>
            <person name="Ye R."/>
            <person name="Li L."/>
            <person name="Wei W."/>
            <person name="Wang X."/>
            <person name="Wang C."/>
            <person name="Huo Q."/>
            <person name="Li W."/>
            <person name="Guo W."/>
            <person name="Chen H."/>
            <person name="Chen S."/>
            <person name="Zhou L."/>
            <person name="Zhou L."/>
            <person name="Ni X."/>
            <person name="Tian J."/>
            <person name="Zhou Y."/>
            <person name="Sheng Y."/>
            <person name="Liu T."/>
            <person name="Pan Y."/>
            <person name="Xia L."/>
            <person name="Li J."/>
            <person name="Zhao F."/>
            <person name="Cao W."/>
        </authorList>
    </citation>
    <scope>NUCLEOTIDE SEQUENCE</scope>
    <source>
        <strain evidence="6">Rsan-2018</strain>
        <tissue evidence="6">Larvae</tissue>
    </source>
</reference>
<dbReference type="Pfam" id="PF23290">
    <property type="entry name" value="KOW5_SPT5"/>
    <property type="match status" value="1"/>
</dbReference>
<dbReference type="CDD" id="cd06085">
    <property type="entry name" value="KOW_Spt5_5"/>
    <property type="match status" value="1"/>
</dbReference>
<dbReference type="PANTHER" id="PTHR11125:SF7">
    <property type="entry name" value="TRANSCRIPTION ELONGATION FACTOR SPT5"/>
    <property type="match status" value="1"/>
</dbReference>
<dbReference type="Gene3D" id="2.30.30.30">
    <property type="match status" value="1"/>
</dbReference>
<dbReference type="GO" id="GO:0006368">
    <property type="term" value="P:transcription elongation by RNA polymerase II"/>
    <property type="evidence" value="ECO:0007669"/>
    <property type="project" value="TreeGrafter"/>
</dbReference>
<feature type="compositionally biased region" description="Low complexity" evidence="4">
    <location>
        <begin position="337"/>
        <end position="350"/>
    </location>
</feature>
<evidence type="ECO:0000256" key="2">
    <source>
        <dbReference type="ARBA" id="ARBA00022801"/>
    </source>
</evidence>
<evidence type="ECO:0000256" key="3">
    <source>
        <dbReference type="ARBA" id="ARBA00023242"/>
    </source>
</evidence>
<feature type="compositionally biased region" description="Polar residues" evidence="4">
    <location>
        <begin position="532"/>
        <end position="546"/>
    </location>
</feature>
<dbReference type="InterPro" id="IPR021109">
    <property type="entry name" value="Peptidase_aspartic_dom_sf"/>
</dbReference>
<dbReference type="CDD" id="cd06084">
    <property type="entry name" value="KOW_Spt5_4"/>
    <property type="match status" value="1"/>
</dbReference>
<dbReference type="Pfam" id="PF00077">
    <property type="entry name" value="RVP"/>
    <property type="match status" value="1"/>
</dbReference>